<name>A0A1N7ADA5_9EURY</name>
<keyword evidence="1" id="KW-1133">Transmembrane helix</keyword>
<evidence type="ECO:0000313" key="3">
    <source>
        <dbReference type="Proteomes" id="UP000185687"/>
    </source>
</evidence>
<evidence type="ECO:0000256" key="1">
    <source>
        <dbReference type="SAM" id="Phobius"/>
    </source>
</evidence>
<evidence type="ECO:0000313" key="2">
    <source>
        <dbReference type="EMBL" id="SIR36963.1"/>
    </source>
</evidence>
<keyword evidence="1" id="KW-0812">Transmembrane</keyword>
<protein>
    <submittedName>
        <fullName evidence="2">Uncharacterized protein</fullName>
    </submittedName>
</protein>
<keyword evidence="1" id="KW-0472">Membrane</keyword>
<dbReference type="Proteomes" id="UP000185687">
    <property type="component" value="Unassembled WGS sequence"/>
</dbReference>
<proteinExistence type="predicted"/>
<gene>
    <name evidence="2" type="ORF">SAMN05421809_1121</name>
</gene>
<feature type="transmembrane region" description="Helical" evidence="1">
    <location>
        <begin position="43"/>
        <end position="64"/>
    </location>
</feature>
<accession>A0A1N7ADA5</accession>
<reference evidence="2 3" key="1">
    <citation type="submission" date="2017-01" db="EMBL/GenBank/DDBJ databases">
        <authorList>
            <person name="Mah S.A."/>
            <person name="Swanson W.J."/>
            <person name="Moy G.W."/>
            <person name="Vacquier V.D."/>
        </authorList>
    </citation>
    <scope>NUCLEOTIDE SEQUENCE [LARGE SCALE GENOMIC DNA]</scope>
    <source>
        <strain evidence="2 3">CGMCC 1.8909</strain>
    </source>
</reference>
<dbReference type="EMBL" id="FTNP01000001">
    <property type="protein sequence ID" value="SIR36963.1"/>
    <property type="molecule type" value="Genomic_DNA"/>
</dbReference>
<dbReference type="AlphaFoldDB" id="A0A1N7ADA5"/>
<keyword evidence="3" id="KW-1185">Reference proteome</keyword>
<sequence length="69" mass="7239">MNVRPTRESHSVSGTPSRLCPGEIGGFFGPMRIGVLHDARGSFVPGLALLAAGTLVVVFARAGLQYLDD</sequence>
<organism evidence="2 3">
    <name type="scientific">Natronorubrum daqingense</name>
    <dbReference type="NCBI Taxonomy" id="588898"/>
    <lineage>
        <taxon>Archaea</taxon>
        <taxon>Methanobacteriati</taxon>
        <taxon>Methanobacteriota</taxon>
        <taxon>Stenosarchaea group</taxon>
        <taxon>Halobacteria</taxon>
        <taxon>Halobacteriales</taxon>
        <taxon>Natrialbaceae</taxon>
        <taxon>Natronorubrum</taxon>
    </lineage>
</organism>